<evidence type="ECO:0000313" key="1">
    <source>
        <dbReference type="EMBL" id="CAB4003692.1"/>
    </source>
</evidence>
<accession>A0A7D9E7I1</accession>
<dbReference type="EMBL" id="CACRXK020004697">
    <property type="protein sequence ID" value="CAB4003692.1"/>
    <property type="molecule type" value="Genomic_DNA"/>
</dbReference>
<evidence type="ECO:0000313" key="2">
    <source>
        <dbReference type="Proteomes" id="UP001152795"/>
    </source>
</evidence>
<dbReference type="OrthoDB" id="5982774at2759"/>
<proteinExistence type="predicted"/>
<protein>
    <submittedName>
        <fullName evidence="1">Uncharacterized protein</fullName>
    </submittedName>
</protein>
<organism evidence="1 2">
    <name type="scientific">Paramuricea clavata</name>
    <name type="common">Red gorgonian</name>
    <name type="synonym">Violescent sea-whip</name>
    <dbReference type="NCBI Taxonomy" id="317549"/>
    <lineage>
        <taxon>Eukaryota</taxon>
        <taxon>Metazoa</taxon>
        <taxon>Cnidaria</taxon>
        <taxon>Anthozoa</taxon>
        <taxon>Octocorallia</taxon>
        <taxon>Malacalcyonacea</taxon>
        <taxon>Plexauridae</taxon>
        <taxon>Paramuricea</taxon>
    </lineage>
</organism>
<sequence length="172" mass="19541">MKSILLVVIVLQVFNSSVHGGETDVVRIFDENLKLTEEKMRGYLKEADLEGQGFIKTVEVSTETDENGRITRKRTIYYRKTDDCSRVMFWESVLEQRLPKGLRNSKLASTTVKEVQRRIAGRKTKSCTVGLEIHPDRCINEIPGGNNVSKRRVARGCSWCAACWNAAIVYND</sequence>
<reference evidence="1" key="1">
    <citation type="submission" date="2020-04" db="EMBL/GenBank/DDBJ databases">
        <authorList>
            <person name="Alioto T."/>
            <person name="Alioto T."/>
            <person name="Gomez Garrido J."/>
        </authorList>
    </citation>
    <scope>NUCLEOTIDE SEQUENCE</scope>
    <source>
        <strain evidence="1">A484AB</strain>
    </source>
</reference>
<gene>
    <name evidence="1" type="ORF">PACLA_8A077224</name>
</gene>
<name>A0A7D9E7I1_PARCT</name>
<dbReference type="Proteomes" id="UP001152795">
    <property type="component" value="Unassembled WGS sequence"/>
</dbReference>
<comment type="caution">
    <text evidence="1">The sequence shown here is derived from an EMBL/GenBank/DDBJ whole genome shotgun (WGS) entry which is preliminary data.</text>
</comment>
<dbReference type="AlphaFoldDB" id="A0A7D9E7I1"/>
<keyword evidence="2" id="KW-1185">Reference proteome</keyword>